<keyword evidence="7" id="KW-1185">Reference proteome</keyword>
<dbReference type="Gene3D" id="2.120.10.30">
    <property type="entry name" value="TolB, C-terminal domain"/>
    <property type="match status" value="2"/>
</dbReference>
<dbReference type="eggNOG" id="COG0823">
    <property type="taxonomic scope" value="Bacteria"/>
</dbReference>
<accession>G2PMI2</accession>
<evidence type="ECO:0000259" key="5">
    <source>
        <dbReference type="Pfam" id="PF00326"/>
    </source>
</evidence>
<keyword evidence="3" id="KW-0378">Hydrolase</keyword>
<evidence type="ECO:0000256" key="2">
    <source>
        <dbReference type="ARBA" id="ARBA00022670"/>
    </source>
</evidence>
<organism evidence="6 7">
    <name type="scientific">Allomuricauda ruestringensis (strain DSM 13258 / CIP 107369 / LMG 19739 / B1)</name>
    <name type="common">Muricauda ruestringensis</name>
    <dbReference type="NCBI Taxonomy" id="886377"/>
    <lineage>
        <taxon>Bacteria</taxon>
        <taxon>Pseudomonadati</taxon>
        <taxon>Bacteroidota</taxon>
        <taxon>Flavobacteriia</taxon>
        <taxon>Flavobacteriales</taxon>
        <taxon>Flavobacteriaceae</taxon>
        <taxon>Flagellimonas</taxon>
    </lineage>
</organism>
<dbReference type="PANTHER" id="PTHR42776">
    <property type="entry name" value="SERINE PEPTIDASE S9 FAMILY MEMBER"/>
    <property type="match status" value="1"/>
</dbReference>
<dbReference type="Pfam" id="PF00326">
    <property type="entry name" value="Peptidase_S9"/>
    <property type="match status" value="1"/>
</dbReference>
<evidence type="ECO:0000256" key="3">
    <source>
        <dbReference type="ARBA" id="ARBA00022801"/>
    </source>
</evidence>
<dbReference type="RefSeq" id="WP_014034593.1">
    <property type="nucleotide sequence ID" value="NC_015945.1"/>
</dbReference>
<dbReference type="eggNOG" id="COG1506">
    <property type="taxonomic scope" value="Bacteria"/>
</dbReference>
<dbReference type="InterPro" id="IPR029058">
    <property type="entry name" value="AB_hydrolase_fold"/>
</dbReference>
<comment type="similarity">
    <text evidence="1">Belongs to the peptidase S9C family.</text>
</comment>
<evidence type="ECO:0000313" key="7">
    <source>
        <dbReference type="Proteomes" id="UP000008908"/>
    </source>
</evidence>
<dbReference type="AlphaFoldDB" id="G2PMI2"/>
<dbReference type="KEGG" id="mrs:Murru_3296"/>
<dbReference type="Proteomes" id="UP000008908">
    <property type="component" value="Chromosome"/>
</dbReference>
<reference evidence="7" key="1">
    <citation type="submission" date="2011-08" db="EMBL/GenBank/DDBJ databases">
        <title>The complete genome of Muricauda ruestringensis DSM 13258.</title>
        <authorList>
            <person name="Lucas S."/>
            <person name="Han J."/>
            <person name="Lapidus A."/>
            <person name="Bruce D."/>
            <person name="Goodwin L."/>
            <person name="Pitluck S."/>
            <person name="Peters L."/>
            <person name="Kyrpides N."/>
            <person name="Mavromatis K."/>
            <person name="Ivanova N."/>
            <person name="Ovchinnikova G."/>
            <person name="Teshima H."/>
            <person name="Detter J.C."/>
            <person name="Tapia R."/>
            <person name="Han C."/>
            <person name="Land M."/>
            <person name="Hauser L."/>
            <person name="Markowitz V."/>
            <person name="Cheng J.-F."/>
            <person name="Hugenholtz P."/>
            <person name="Woyke T."/>
            <person name="Wu D."/>
            <person name="Spring S."/>
            <person name="Schroeder M."/>
            <person name="Brambilla E."/>
            <person name="Klenk H.-P."/>
            <person name="Eisen J.A."/>
        </authorList>
    </citation>
    <scope>NUCLEOTIDE SEQUENCE [LARGE SCALE GENOMIC DNA]</scope>
    <source>
        <strain evidence="7">DSM 13258 / LMG 19739 / B1</strain>
    </source>
</reference>
<feature type="domain" description="Peptidase S9 prolyl oligopeptidase catalytic" evidence="5">
    <location>
        <begin position="467"/>
        <end position="672"/>
    </location>
</feature>
<gene>
    <name evidence="6" type="ordered locus">Murru_3296</name>
</gene>
<keyword evidence="2" id="KW-0645">Protease</keyword>
<dbReference type="HOGENOM" id="CLU_008615_2_1_10"/>
<evidence type="ECO:0000313" key="6">
    <source>
        <dbReference type="EMBL" id="AEM72315.1"/>
    </source>
</evidence>
<protein>
    <submittedName>
        <fullName evidence="6">Peptidase</fullName>
    </submittedName>
</protein>
<name>G2PMI2_ALLRU</name>
<dbReference type="Gene3D" id="3.40.50.1820">
    <property type="entry name" value="alpha/beta hydrolase"/>
    <property type="match status" value="1"/>
</dbReference>
<dbReference type="InterPro" id="IPR011042">
    <property type="entry name" value="6-blade_b-propeller_TolB-like"/>
</dbReference>
<dbReference type="SUPFAM" id="SSF53474">
    <property type="entry name" value="alpha/beta-Hydrolases"/>
    <property type="match status" value="1"/>
</dbReference>
<dbReference type="STRING" id="886377.Murru_3296"/>
<dbReference type="OrthoDB" id="9812921at2"/>
<dbReference type="FunFam" id="3.40.50.1820:FF:000028">
    <property type="entry name" value="S9 family peptidase"/>
    <property type="match status" value="1"/>
</dbReference>
<dbReference type="PANTHER" id="PTHR42776:SF27">
    <property type="entry name" value="DIPEPTIDYL PEPTIDASE FAMILY MEMBER 6"/>
    <property type="match status" value="1"/>
</dbReference>
<dbReference type="GO" id="GO:0004252">
    <property type="term" value="F:serine-type endopeptidase activity"/>
    <property type="evidence" value="ECO:0007669"/>
    <property type="project" value="TreeGrafter"/>
</dbReference>
<evidence type="ECO:0000256" key="4">
    <source>
        <dbReference type="ARBA" id="ARBA00022825"/>
    </source>
</evidence>
<dbReference type="InterPro" id="IPR001375">
    <property type="entry name" value="Peptidase_S9_cat"/>
</dbReference>
<dbReference type="SUPFAM" id="SSF82171">
    <property type="entry name" value="DPP6 N-terminal domain-like"/>
    <property type="match status" value="1"/>
</dbReference>
<evidence type="ECO:0000256" key="1">
    <source>
        <dbReference type="ARBA" id="ARBA00010040"/>
    </source>
</evidence>
<dbReference type="InterPro" id="IPR011659">
    <property type="entry name" value="WD40"/>
</dbReference>
<keyword evidence="4" id="KW-0720">Serine protease</keyword>
<sequence length="675" mass="75348">MKKLLVALLLFVAIIPLGFSQVQSNLELLDIFNMEYVSDPQISPDGSKIIYVRNFKDVMTDRNLSNLWIINFDGSNNRPLTTGNHNDFAPKWSHDGTKIVFKSNMADDKMKLYLMWLDTKETMALTNTPQSPGTVSWSYDDKHLAFNMFVPEANKSIIKMPSKPEGAKWNEPPKYIDKMNYRGDGAGYYKGGNSQLFSLPISGGTPKQLTFSEFDHGSPIWSKDGKNLFFSANFHKDEEFEPADSEIYSINVNNGDINPLTDRYGPDANPVLSPDGSKIAYLGYDDRLQGYQLTQLYVMNTDGTGSQLISGDFDRDVEDMAWNSKGNGLYFSYTDQGMGKLASMSLSGKVDAITDGLGGLSLGRPYNAASFSASANNKFAYTLGDTSHPSDLGVADTRNTERLTQVNNDLFSFKKLGNVEEIWWKSSYDQRKIQGWVVTPPDFDPSKKYPMILEIHGGPFTSYGAVYSAEIQAYAAEGYVVLYTNPRGSTSYGEEFGNLIHHDYPNHDYEDLMSGVDAVLEKGYVDEENLFVTGGSGGGVLTAWIVGKTDRFKAAVVAKPVINWTSFVLYADGVQFFSKYWFGKKPWEDPENYRRRSPLTYVGNVTTPTMLLTGEEDYRTPIAESEQFYAALKLENVETAMVRIPGASHGIANKPSNLIAKIAAVLAWFEKYKDE</sequence>
<reference evidence="6 7" key="2">
    <citation type="journal article" date="2012" name="Stand. Genomic Sci.">
        <title>Complete genome sequence of the facultatively anaerobic, appendaged bacterium Muricauda ruestringensis type strain (B1(T)).</title>
        <authorList>
            <person name="Huntemann M."/>
            <person name="Teshima H."/>
            <person name="Lapidus A."/>
            <person name="Nolan M."/>
            <person name="Lucas S."/>
            <person name="Hammon N."/>
            <person name="Deshpande S."/>
            <person name="Cheng J.F."/>
            <person name="Tapia R."/>
            <person name="Goodwin L.A."/>
            <person name="Pitluck S."/>
            <person name="Liolios K."/>
            <person name="Pagani I."/>
            <person name="Ivanova N."/>
            <person name="Mavromatis K."/>
            <person name="Mikhailova N."/>
            <person name="Pati A."/>
            <person name="Chen A."/>
            <person name="Palaniappan K."/>
            <person name="Land M."/>
            <person name="Hauser L."/>
            <person name="Pan C."/>
            <person name="Brambilla E.M."/>
            <person name="Rohde M."/>
            <person name="Spring S."/>
            <person name="Goker M."/>
            <person name="Detter J.C."/>
            <person name="Bristow J."/>
            <person name="Eisen J.A."/>
            <person name="Markowitz V."/>
            <person name="Hugenholtz P."/>
            <person name="Kyrpides N.C."/>
            <person name="Klenk H.P."/>
            <person name="Woyke T."/>
        </authorList>
    </citation>
    <scope>NUCLEOTIDE SEQUENCE [LARGE SCALE GENOMIC DNA]</scope>
    <source>
        <strain evidence="7">DSM 13258 / LMG 19739 / B1</strain>
    </source>
</reference>
<dbReference type="EMBL" id="CP002999">
    <property type="protein sequence ID" value="AEM72315.1"/>
    <property type="molecule type" value="Genomic_DNA"/>
</dbReference>
<proteinExistence type="inferred from homology"/>
<dbReference type="Pfam" id="PF07676">
    <property type="entry name" value="PD40"/>
    <property type="match status" value="3"/>
</dbReference>
<dbReference type="GO" id="GO:0006508">
    <property type="term" value="P:proteolysis"/>
    <property type="evidence" value="ECO:0007669"/>
    <property type="project" value="UniProtKB-KW"/>
</dbReference>